<accession>A0A8X6PIW8</accession>
<organism evidence="4 5">
    <name type="scientific">Nephila pilipes</name>
    <name type="common">Giant wood spider</name>
    <name type="synonym">Nephila maculata</name>
    <dbReference type="NCBI Taxonomy" id="299642"/>
    <lineage>
        <taxon>Eukaryota</taxon>
        <taxon>Metazoa</taxon>
        <taxon>Ecdysozoa</taxon>
        <taxon>Arthropoda</taxon>
        <taxon>Chelicerata</taxon>
        <taxon>Arachnida</taxon>
        <taxon>Araneae</taxon>
        <taxon>Araneomorphae</taxon>
        <taxon>Entelegynae</taxon>
        <taxon>Araneoidea</taxon>
        <taxon>Nephilidae</taxon>
        <taxon>Nephila</taxon>
    </lineage>
</organism>
<sequence length="76" mass="8435">MIMSLSARSWQIVKPHIPLIKFRKGGKDVLGSQTLGVSPSRSQKGSGIEESELPARYFRKPLSQIEIETIERGGPE</sequence>
<dbReference type="GO" id="GO:0005739">
    <property type="term" value="C:mitochondrion"/>
    <property type="evidence" value="ECO:0007669"/>
    <property type="project" value="UniProtKB-SubCell"/>
</dbReference>
<proteinExistence type="inferred from homology"/>
<evidence type="ECO:0000313" key="5">
    <source>
        <dbReference type="Proteomes" id="UP000887013"/>
    </source>
</evidence>
<dbReference type="InterPro" id="IPR020373">
    <property type="entry name" value="Kgd4/YMR-31"/>
</dbReference>
<comment type="caution">
    <text evidence="4">The sequence shown here is derived from an EMBL/GenBank/DDBJ whole genome shotgun (WGS) entry which is preliminary data.</text>
</comment>
<evidence type="ECO:0000313" key="4">
    <source>
        <dbReference type="EMBL" id="GFT73471.1"/>
    </source>
</evidence>
<protein>
    <recommendedName>
        <fullName evidence="6">28S ribosomal protein S36, mitochondrial</fullName>
    </recommendedName>
</protein>
<keyword evidence="5" id="KW-1185">Reference proteome</keyword>
<dbReference type="Proteomes" id="UP000887013">
    <property type="component" value="Unassembled WGS sequence"/>
</dbReference>
<evidence type="ECO:0000256" key="3">
    <source>
        <dbReference type="ARBA" id="ARBA00043970"/>
    </source>
</evidence>
<evidence type="ECO:0008006" key="6">
    <source>
        <dbReference type="Google" id="ProtNLM"/>
    </source>
</evidence>
<evidence type="ECO:0000256" key="2">
    <source>
        <dbReference type="ARBA" id="ARBA00023128"/>
    </source>
</evidence>
<reference evidence="4" key="1">
    <citation type="submission" date="2020-08" db="EMBL/GenBank/DDBJ databases">
        <title>Multicomponent nature underlies the extraordinary mechanical properties of spider dragline silk.</title>
        <authorList>
            <person name="Kono N."/>
            <person name="Nakamura H."/>
            <person name="Mori M."/>
            <person name="Yoshida Y."/>
            <person name="Ohtoshi R."/>
            <person name="Malay A.D."/>
            <person name="Moran D.A.P."/>
            <person name="Tomita M."/>
            <person name="Numata K."/>
            <person name="Arakawa K."/>
        </authorList>
    </citation>
    <scope>NUCLEOTIDE SEQUENCE</scope>
</reference>
<dbReference type="AlphaFoldDB" id="A0A8X6PIW8"/>
<comment type="subcellular location">
    <subcellularLocation>
        <location evidence="1">Mitochondrion</location>
    </subcellularLocation>
</comment>
<dbReference type="GO" id="GO:0006103">
    <property type="term" value="P:2-oxoglutarate metabolic process"/>
    <property type="evidence" value="ECO:0007669"/>
    <property type="project" value="InterPro"/>
</dbReference>
<gene>
    <name evidence="4" type="primary">AVEN_89021_1</name>
    <name evidence="4" type="ORF">NPIL_349591</name>
</gene>
<keyword evidence="2" id="KW-0496">Mitochondrion</keyword>
<dbReference type="OrthoDB" id="2116030at2759"/>
<evidence type="ECO:0000256" key="1">
    <source>
        <dbReference type="ARBA" id="ARBA00004173"/>
    </source>
</evidence>
<comment type="similarity">
    <text evidence="3">Belongs to the alpha-ketoglutarate dehydrogenase component 4 family.</text>
</comment>
<name>A0A8X6PIW8_NEPPI</name>
<dbReference type="EMBL" id="BMAW01070488">
    <property type="protein sequence ID" value="GFT73471.1"/>
    <property type="molecule type" value="Genomic_DNA"/>
</dbReference>
<dbReference type="Pfam" id="PF10937">
    <property type="entry name" value="Kgd4-YMR31"/>
    <property type="match status" value="1"/>
</dbReference>